<reference evidence="1" key="1">
    <citation type="submission" date="2016-05" db="EMBL/GenBank/DDBJ databases">
        <authorList>
            <person name="Lavstsen T."/>
            <person name="Jespersen J.S."/>
        </authorList>
    </citation>
    <scope>NUCLEOTIDE SEQUENCE</scope>
    <source>
        <strain evidence="1">CDC69096</strain>
        <plasmid evidence="1">pNPD8_2</plasmid>
    </source>
</reference>
<dbReference type="EMBL" id="CP015712">
    <property type="protein sequence ID" value="APU87086.1"/>
    <property type="molecule type" value="Genomic_DNA"/>
</dbReference>
<geneLocation type="plasmid" evidence="1">
    <name>pNPD8_2</name>
</geneLocation>
<gene>
    <name evidence="1" type="ORF">NPD8_4271</name>
</gene>
<protein>
    <submittedName>
        <fullName evidence="1">Uncharacterized protein</fullName>
    </submittedName>
</protein>
<keyword evidence="1" id="KW-0614">Plasmid</keyword>
<organism evidence="1">
    <name type="scientific">Clostridium botulinum</name>
    <dbReference type="NCBI Taxonomy" id="1491"/>
    <lineage>
        <taxon>Bacteria</taxon>
        <taxon>Bacillati</taxon>
        <taxon>Bacillota</taxon>
        <taxon>Clostridia</taxon>
        <taxon>Eubacteriales</taxon>
        <taxon>Clostridiaceae</taxon>
        <taxon>Clostridium</taxon>
    </lineage>
</organism>
<dbReference type="AlphaFoldDB" id="A0A1L7JMZ5"/>
<accession>A0A1L7JMZ5</accession>
<name>A0A1L7JMZ5_CLOBO</name>
<evidence type="ECO:0000313" key="1">
    <source>
        <dbReference type="EMBL" id="APU87086.1"/>
    </source>
</evidence>
<sequence>MNGFIITFLDTNQFEISDLFSNKNTSDILPMI</sequence>
<proteinExistence type="predicted"/>